<protein>
    <submittedName>
        <fullName evidence="1">Uncharacterized protein</fullName>
    </submittedName>
</protein>
<dbReference type="AlphaFoldDB" id="A0A7R9IB04"/>
<sequence>MVQRNGGVGQFPTLSTPERYSNPDIPIVGSLVYCESSAIDDVFCESRIPIRAYVPVAPRRSESPPDDATHPTVASKARNTSRCGCIGGGGYVTPSRRKEEELSRVRGDGARVVSCVVDSEQCGLTKDLRHSHGEKCRGVPWYYSYLLKVTAADKVLLVKVDQCYLISGVTFTGTETFVAVTMNLSLVLTYNSSNNNNNNNNNSYISSQWLSDTHGIGVKRLRVSPPVEWERGSAHGRTSRTKTERVMGWQAPRISLEPIPELLALFTDAMNIIKIRPISLTLTLGDKHIRKSKRRSLSPTCWLNILGPPLRPTQLDSACAEPPKSANMLGWSFIISNTIQHNLLVRTDSPNTNMLSNIPNKLGVR</sequence>
<dbReference type="EMBL" id="OE000620">
    <property type="protein sequence ID" value="CAD7454498.1"/>
    <property type="molecule type" value="Genomic_DNA"/>
</dbReference>
<evidence type="ECO:0000313" key="1">
    <source>
        <dbReference type="EMBL" id="CAD7454498.1"/>
    </source>
</evidence>
<gene>
    <name evidence="1" type="ORF">TTEB3V08_LOCUS2600</name>
</gene>
<proteinExistence type="predicted"/>
<organism evidence="1">
    <name type="scientific">Timema tahoe</name>
    <dbReference type="NCBI Taxonomy" id="61484"/>
    <lineage>
        <taxon>Eukaryota</taxon>
        <taxon>Metazoa</taxon>
        <taxon>Ecdysozoa</taxon>
        <taxon>Arthropoda</taxon>
        <taxon>Hexapoda</taxon>
        <taxon>Insecta</taxon>
        <taxon>Pterygota</taxon>
        <taxon>Neoptera</taxon>
        <taxon>Polyneoptera</taxon>
        <taxon>Phasmatodea</taxon>
        <taxon>Timematodea</taxon>
        <taxon>Timematoidea</taxon>
        <taxon>Timematidae</taxon>
        <taxon>Timema</taxon>
    </lineage>
</organism>
<name>A0A7R9IB04_9NEOP</name>
<reference evidence="1" key="1">
    <citation type="submission" date="2020-11" db="EMBL/GenBank/DDBJ databases">
        <authorList>
            <person name="Tran Van P."/>
        </authorList>
    </citation>
    <scope>NUCLEOTIDE SEQUENCE</scope>
</reference>
<accession>A0A7R9IB04</accession>